<accession>A0A401TJX2</accession>
<sequence length="70" mass="7461">MRSPKSIPKLAGGVLGPDDAIDRLWDLAVKSGERVIPSQGAPLLHSKIPQAAFWGTCLYFLNVSDPGPGF</sequence>
<dbReference type="AlphaFoldDB" id="A0A401TJX2"/>
<evidence type="ECO:0000313" key="2">
    <source>
        <dbReference type="Proteomes" id="UP000287033"/>
    </source>
</evidence>
<keyword evidence="2" id="KW-1185">Reference proteome</keyword>
<organism evidence="1 2">
    <name type="scientific">Chiloscyllium punctatum</name>
    <name type="common">Brownbanded bambooshark</name>
    <name type="synonym">Hemiscyllium punctatum</name>
    <dbReference type="NCBI Taxonomy" id="137246"/>
    <lineage>
        <taxon>Eukaryota</taxon>
        <taxon>Metazoa</taxon>
        <taxon>Chordata</taxon>
        <taxon>Craniata</taxon>
        <taxon>Vertebrata</taxon>
        <taxon>Chondrichthyes</taxon>
        <taxon>Elasmobranchii</taxon>
        <taxon>Galeomorphii</taxon>
        <taxon>Galeoidea</taxon>
        <taxon>Orectolobiformes</taxon>
        <taxon>Hemiscylliidae</taxon>
        <taxon>Chiloscyllium</taxon>
    </lineage>
</organism>
<comment type="caution">
    <text evidence="1">The sequence shown here is derived from an EMBL/GenBank/DDBJ whole genome shotgun (WGS) entry which is preliminary data.</text>
</comment>
<proteinExistence type="predicted"/>
<gene>
    <name evidence="1" type="ORF">chiPu_0027166</name>
</gene>
<dbReference type="EMBL" id="BEZZ01096623">
    <property type="protein sequence ID" value="GCC42951.1"/>
    <property type="molecule type" value="Genomic_DNA"/>
</dbReference>
<reference evidence="1 2" key="1">
    <citation type="journal article" date="2018" name="Nat. Ecol. Evol.">
        <title>Shark genomes provide insights into elasmobranch evolution and the origin of vertebrates.</title>
        <authorList>
            <person name="Hara Y"/>
            <person name="Yamaguchi K"/>
            <person name="Onimaru K"/>
            <person name="Kadota M"/>
            <person name="Koyanagi M"/>
            <person name="Keeley SD"/>
            <person name="Tatsumi K"/>
            <person name="Tanaka K"/>
            <person name="Motone F"/>
            <person name="Kageyama Y"/>
            <person name="Nozu R"/>
            <person name="Adachi N"/>
            <person name="Nishimura O"/>
            <person name="Nakagawa R"/>
            <person name="Tanegashima C"/>
            <person name="Kiyatake I"/>
            <person name="Matsumoto R"/>
            <person name="Murakumo K"/>
            <person name="Nishida K"/>
            <person name="Terakita A"/>
            <person name="Kuratani S"/>
            <person name="Sato K"/>
            <person name="Hyodo S Kuraku.S."/>
        </authorList>
    </citation>
    <scope>NUCLEOTIDE SEQUENCE [LARGE SCALE GENOMIC DNA]</scope>
</reference>
<dbReference type="Proteomes" id="UP000287033">
    <property type="component" value="Unassembled WGS sequence"/>
</dbReference>
<protein>
    <submittedName>
        <fullName evidence="1">Uncharacterized protein</fullName>
    </submittedName>
</protein>
<evidence type="ECO:0000313" key="1">
    <source>
        <dbReference type="EMBL" id="GCC42951.1"/>
    </source>
</evidence>
<name>A0A401TJX2_CHIPU</name>